<dbReference type="PANTHER" id="PTHR48249:SF3">
    <property type="entry name" value="MEDIATOR OF RNA POLYMERASE II TRANSCRIPTION SUBUNIT 13"/>
    <property type="match status" value="1"/>
</dbReference>
<dbReference type="GO" id="GO:0045944">
    <property type="term" value="P:positive regulation of transcription by RNA polymerase II"/>
    <property type="evidence" value="ECO:0007669"/>
    <property type="project" value="TreeGrafter"/>
</dbReference>
<dbReference type="WBParaSite" id="Hba_11169">
    <property type="protein sequence ID" value="Hba_11169"/>
    <property type="gene ID" value="Hba_11169"/>
</dbReference>
<sequence>MAMSYGWPRVGGPPSAGDPSMNHIYPTPPSVQSEAQQFSPAPVLPPHSTVINTNQARHISVYLSVVLDTTLMNIASQHQLIIMNAKTEPQIPEPLQEMEDDEQKPLVPLGSTMDKLLNRINNTPVSGYVRKQIVPSSSRFSAVEDKVALCSAIAHRRGPVHMPPDYHKPVSNLDKRVPKQLSVELLLSFPSNIPSTAPSQMTPVTSFSNPGYKPNFGAISGATTTTSSLPSMGAIPPMQHQQITGFPNSQIRTPPMIMGRSITSHGLYGTPTPYGAPVTVPYSTMIPQQPQNSVQQLNNFVHGPMFNSGGAGGMNINQHIYPGSTHPVGSTYLVAESISLDFKNGDITADANGYNPGFALRLRFRCLSYLLVQYIYTCTVKIDWNFCIFYSHLEYYYILLIIANFKYFRELGLYILPHEILRMPVSQQKEKIGPWSGFALEQANTCNCGFSAVRHRYLSLCSGLFSDDSEEATAIPIKHSVAAVNGIGEGVMQPSSQIWFDASTSTDMNIHTSILPSLGVTGWCFMGYIVFFKNLLFAFYRCTQGSGNIVEGPLTWRSLTTKSLKSATGQEEDSFLPEPIPCINIATEKEAIRAAPQIIRHWEQMSLGPIDQPKDVLYLSVIPDNADIHAMTIKYMDQMSQMYERMRLGRHIFSSLGSGAAAAAIAQAAERSTEGSSQSFLLTQQPIAPQVAPQKGGISALFFNCFRQQFVSLVFFLLFTIRLSPYSICPLSYSEILGSVQCILPSTTALPHTKTRGWESNSNITRRTGMIESLIKNVLKYIFMLYSIYKYRAKTQILDAMGRLWTYIIGVLSMETRNWRLVIGRLGRIGHGEFRAWTHLLNKQALRRHSARLKEVCSACAQMPGGGGTPAILSACLISTEPEPNLRIFPGYSANDSYGLEITYIAYLLRRKVYFNICFMSVVRFLGRESVHYLLLRILVVPILWYSPQELIFRIVIWMDLNRVLDSEQQAVLFSLTMLVEDEYLRGKSSGTDKLEKESPLDSARTDEVLRFLFFNILKIHVD</sequence>
<dbReference type="GO" id="GO:0003713">
    <property type="term" value="F:transcription coactivator activity"/>
    <property type="evidence" value="ECO:0007669"/>
    <property type="project" value="TreeGrafter"/>
</dbReference>
<proteinExistence type="inferred from homology"/>
<dbReference type="PANTHER" id="PTHR48249">
    <property type="entry name" value="MEDIATOR OF RNA POLYMERASE II TRANSCRIPTION SUBUNIT 13"/>
    <property type="match status" value="1"/>
</dbReference>
<keyword evidence="8 9" id="KW-0539">Nucleus</keyword>
<keyword evidence="6 9" id="KW-0010">Activator</keyword>
<name>A0A1I7X162_HETBA</name>
<dbReference type="Proteomes" id="UP000095283">
    <property type="component" value="Unplaced"/>
</dbReference>
<comment type="similarity">
    <text evidence="2 9">Belongs to the Mediator complex subunit 13 family.</text>
</comment>
<evidence type="ECO:0000259" key="11">
    <source>
        <dbReference type="Pfam" id="PF18296"/>
    </source>
</evidence>
<protein>
    <recommendedName>
        <fullName evidence="3 9">Mediator of RNA polymerase II transcription subunit 13</fullName>
    </recommendedName>
</protein>
<keyword evidence="12" id="KW-1185">Reference proteome</keyword>
<evidence type="ECO:0000313" key="12">
    <source>
        <dbReference type="Proteomes" id="UP000095283"/>
    </source>
</evidence>
<evidence type="ECO:0000313" key="13">
    <source>
        <dbReference type="WBParaSite" id="Hba_11169"/>
    </source>
</evidence>
<dbReference type="Pfam" id="PF18296">
    <property type="entry name" value="MID_MedPIWI"/>
    <property type="match status" value="1"/>
</dbReference>
<accession>A0A1I7X162</accession>
<organism evidence="12 13">
    <name type="scientific">Heterorhabditis bacteriophora</name>
    <name type="common">Entomopathogenic nematode worm</name>
    <dbReference type="NCBI Taxonomy" id="37862"/>
    <lineage>
        <taxon>Eukaryota</taxon>
        <taxon>Metazoa</taxon>
        <taxon>Ecdysozoa</taxon>
        <taxon>Nematoda</taxon>
        <taxon>Chromadorea</taxon>
        <taxon>Rhabditida</taxon>
        <taxon>Rhabditina</taxon>
        <taxon>Rhabditomorpha</taxon>
        <taxon>Strongyloidea</taxon>
        <taxon>Heterorhabditidae</taxon>
        <taxon>Heterorhabditis</taxon>
    </lineage>
</organism>
<keyword evidence="5 9" id="KW-0805">Transcription regulation</keyword>
<keyword evidence="7 9" id="KW-0804">Transcription</keyword>
<dbReference type="InterPro" id="IPR009401">
    <property type="entry name" value="Med13_C"/>
</dbReference>
<feature type="domain" description="Mediator complex subunit Med13 C-terminal" evidence="10">
    <location>
        <begin position="783"/>
        <end position="896"/>
    </location>
</feature>
<evidence type="ECO:0000256" key="8">
    <source>
        <dbReference type="ARBA" id="ARBA00023242"/>
    </source>
</evidence>
<dbReference type="InterPro" id="IPR051139">
    <property type="entry name" value="Mediator_complx_sub13"/>
</dbReference>
<comment type="function">
    <text evidence="9">Component of the Mediator complex, a coactivator involved in regulated transcription of nearly all RNA polymerase II-dependent genes. Mediator functions as a bridge to convey information from gene-specific regulatory proteins to the basal RNA polymerase II transcription machinery. Mediator is recruited to promoters by direct interactions with regulatory proteins and serves as a scaffold for the assembly of a functional preinitiation complex with RNA polymerase II and the general transcription factors.</text>
</comment>
<evidence type="ECO:0000256" key="3">
    <source>
        <dbReference type="ARBA" id="ARBA00019618"/>
    </source>
</evidence>
<dbReference type="Pfam" id="PF06333">
    <property type="entry name" value="Med13_C"/>
    <property type="match status" value="1"/>
</dbReference>
<evidence type="ECO:0000256" key="2">
    <source>
        <dbReference type="ARBA" id="ARBA00009354"/>
    </source>
</evidence>
<evidence type="ECO:0000256" key="4">
    <source>
        <dbReference type="ARBA" id="ARBA00022491"/>
    </source>
</evidence>
<comment type="subcellular location">
    <subcellularLocation>
        <location evidence="1 9">Nucleus</location>
    </subcellularLocation>
</comment>
<evidence type="ECO:0000259" key="10">
    <source>
        <dbReference type="Pfam" id="PF06333"/>
    </source>
</evidence>
<evidence type="ECO:0000256" key="7">
    <source>
        <dbReference type="ARBA" id="ARBA00023163"/>
    </source>
</evidence>
<evidence type="ECO:0000256" key="9">
    <source>
        <dbReference type="RuleBase" id="RU364134"/>
    </source>
</evidence>
<evidence type="ECO:0000256" key="6">
    <source>
        <dbReference type="ARBA" id="ARBA00023159"/>
    </source>
</evidence>
<evidence type="ECO:0000256" key="1">
    <source>
        <dbReference type="ARBA" id="ARBA00004123"/>
    </source>
</evidence>
<dbReference type="InterPro" id="IPR041285">
    <property type="entry name" value="MID_MedPIWI"/>
</dbReference>
<dbReference type="GO" id="GO:0016592">
    <property type="term" value="C:mediator complex"/>
    <property type="evidence" value="ECO:0007669"/>
    <property type="project" value="InterPro"/>
</dbReference>
<comment type="subunit">
    <text evidence="9">Component of the Mediator complex.</text>
</comment>
<dbReference type="AlphaFoldDB" id="A0A1I7X162"/>
<reference evidence="13" key="1">
    <citation type="submission" date="2016-11" db="UniProtKB">
        <authorList>
            <consortium name="WormBaseParasite"/>
        </authorList>
    </citation>
    <scope>IDENTIFICATION</scope>
</reference>
<keyword evidence="4 9" id="KW-0678">Repressor</keyword>
<evidence type="ECO:0000256" key="5">
    <source>
        <dbReference type="ARBA" id="ARBA00023015"/>
    </source>
</evidence>
<feature type="domain" description="MID" evidence="11">
    <location>
        <begin position="614"/>
        <end position="658"/>
    </location>
</feature>